<feature type="region of interest" description="Disordered" evidence="4">
    <location>
        <begin position="209"/>
        <end position="233"/>
    </location>
</feature>
<protein>
    <recommendedName>
        <fullName evidence="7">Ankyrin repeat-containing protein</fullName>
    </recommendedName>
</protein>
<keyword evidence="6" id="KW-1185">Reference proteome</keyword>
<evidence type="ECO:0000313" key="6">
    <source>
        <dbReference type="Proteomes" id="UP001497512"/>
    </source>
</evidence>
<dbReference type="PANTHER" id="PTHR24193:SF121">
    <property type="entry name" value="ADA2A-CONTAINING COMPLEX COMPONENT 3, ISOFORM D"/>
    <property type="match status" value="1"/>
</dbReference>
<evidence type="ECO:0000256" key="1">
    <source>
        <dbReference type="ARBA" id="ARBA00022737"/>
    </source>
</evidence>
<dbReference type="SUPFAM" id="SSF48403">
    <property type="entry name" value="Ankyrin repeat"/>
    <property type="match status" value="1"/>
</dbReference>
<dbReference type="InterPro" id="IPR050663">
    <property type="entry name" value="Ankyrin-SOCS_Box"/>
</dbReference>
<evidence type="ECO:0000256" key="3">
    <source>
        <dbReference type="PROSITE-ProRule" id="PRU00023"/>
    </source>
</evidence>
<dbReference type="InterPro" id="IPR002110">
    <property type="entry name" value="Ankyrin_rpt"/>
</dbReference>
<dbReference type="Proteomes" id="UP001497512">
    <property type="component" value="Chromosome 14"/>
</dbReference>
<dbReference type="EMBL" id="OZ019906">
    <property type="protein sequence ID" value="CAK9203832.1"/>
    <property type="molecule type" value="Genomic_DNA"/>
</dbReference>
<feature type="region of interest" description="Disordered" evidence="4">
    <location>
        <begin position="1"/>
        <end position="23"/>
    </location>
</feature>
<keyword evidence="1" id="KW-0677">Repeat</keyword>
<feature type="repeat" description="ANK" evidence="3">
    <location>
        <begin position="131"/>
        <end position="163"/>
    </location>
</feature>
<evidence type="ECO:0000256" key="2">
    <source>
        <dbReference type="ARBA" id="ARBA00023043"/>
    </source>
</evidence>
<feature type="repeat" description="ANK" evidence="3">
    <location>
        <begin position="93"/>
        <end position="130"/>
    </location>
</feature>
<evidence type="ECO:0000313" key="5">
    <source>
        <dbReference type="EMBL" id="CAK9203832.1"/>
    </source>
</evidence>
<accession>A0ABP0TT27</accession>
<sequence length="455" mass="49919">MGPDQECGVEKKMGRQKRGGGGVSYATSLHQAVKENDIPMMRSLMDEDNGRVQAPDLMGRTPLHWALVFGHEEAAMVLIVNTPKRALDARDGFGCTALHYAAAAAATTGYAAKVARILIDRGAATNALDSKNRTPLHFAAQHVNPAMVELLISRGADKSLMDTTGALPFDIATNWNSFSSIPCLRIDTTTTKILSSDKVDITVDMLERKEPPPRKEIPSNKRSWVAEKPPRKGPSLEKLIGMWKAAETAARQKKDAEVEAAQKATATLNIALKEWRTAESNVRNLKAQISNISDLVAARETALVEGRMCGQQSCSNKPEGASALSVCLDHKSPSINIESSVTTCEQQEQCPIDSKKLKKNDLSWCTEWEVQGMEPTTDFEFTPQDRKSPNLLHNEEDVHKEQVWVQVPTTISRQNFDIGSNIGLKTSSSFDSAHFLVMVGGLSTRLPFMSSLEVY</sequence>
<dbReference type="InterPro" id="IPR036770">
    <property type="entry name" value="Ankyrin_rpt-contain_sf"/>
</dbReference>
<feature type="compositionally biased region" description="Basic and acidic residues" evidence="4">
    <location>
        <begin position="209"/>
        <end position="230"/>
    </location>
</feature>
<dbReference type="PROSITE" id="PS50088">
    <property type="entry name" value="ANK_REPEAT"/>
    <property type="match status" value="2"/>
</dbReference>
<reference evidence="5" key="1">
    <citation type="submission" date="2024-02" db="EMBL/GenBank/DDBJ databases">
        <authorList>
            <consortium name="ELIXIR-Norway"/>
            <consortium name="Elixir Norway"/>
        </authorList>
    </citation>
    <scope>NUCLEOTIDE SEQUENCE</scope>
</reference>
<dbReference type="PANTHER" id="PTHR24193">
    <property type="entry name" value="ANKYRIN REPEAT PROTEIN"/>
    <property type="match status" value="1"/>
</dbReference>
<evidence type="ECO:0008006" key="7">
    <source>
        <dbReference type="Google" id="ProtNLM"/>
    </source>
</evidence>
<dbReference type="SMART" id="SM00248">
    <property type="entry name" value="ANK"/>
    <property type="match status" value="4"/>
</dbReference>
<keyword evidence="2 3" id="KW-0040">ANK repeat</keyword>
<gene>
    <name evidence="5" type="ORF">CSSPTR1EN2_LOCUS7083</name>
</gene>
<name>A0ABP0TT27_9BRYO</name>
<proteinExistence type="predicted"/>
<dbReference type="PRINTS" id="PR01415">
    <property type="entry name" value="ANKYRIN"/>
</dbReference>
<dbReference type="Pfam" id="PF12796">
    <property type="entry name" value="Ank_2"/>
    <property type="match status" value="2"/>
</dbReference>
<dbReference type="PROSITE" id="PS50297">
    <property type="entry name" value="ANK_REP_REGION"/>
    <property type="match status" value="2"/>
</dbReference>
<dbReference type="Gene3D" id="1.25.40.20">
    <property type="entry name" value="Ankyrin repeat-containing domain"/>
    <property type="match status" value="1"/>
</dbReference>
<evidence type="ECO:0000256" key="4">
    <source>
        <dbReference type="SAM" id="MobiDB-lite"/>
    </source>
</evidence>
<organism evidence="5 6">
    <name type="scientific">Sphagnum troendelagicum</name>
    <dbReference type="NCBI Taxonomy" id="128251"/>
    <lineage>
        <taxon>Eukaryota</taxon>
        <taxon>Viridiplantae</taxon>
        <taxon>Streptophyta</taxon>
        <taxon>Embryophyta</taxon>
        <taxon>Bryophyta</taxon>
        <taxon>Sphagnophytina</taxon>
        <taxon>Sphagnopsida</taxon>
        <taxon>Sphagnales</taxon>
        <taxon>Sphagnaceae</taxon>
        <taxon>Sphagnum</taxon>
    </lineage>
</organism>